<reference evidence="2" key="1">
    <citation type="submission" date="2002-05" db="EMBL/GenBank/DDBJ databases">
        <title>The genome sequence of Chlamydia pneumoniae TW183 and comparison with other Chlamydia strains based on whole genome sequence analysis.</title>
        <authorList>
            <person name="Geng M.M."/>
            <person name="Schuhmacher A."/>
            <person name="Muehldorfer I."/>
            <person name="Bensch K.W."/>
            <person name="Schaefer K.P."/>
            <person name="Schneider S."/>
            <person name="Pohl T."/>
            <person name="Essig A."/>
            <person name="Marre R."/>
            <person name="Melchers K."/>
        </authorList>
    </citation>
    <scope>NUCLEOTIDE SEQUENCE [LARGE SCALE GENOMIC DNA]</scope>
    <source>
        <strain evidence="2">TW-183</strain>
    </source>
</reference>
<dbReference type="GeneID" id="45050419"/>
<protein>
    <recommendedName>
        <fullName evidence="4">Inclusion membrane protein G</fullName>
    </recommendedName>
</protein>
<keyword evidence="1" id="KW-0472">Membrane</keyword>
<keyword evidence="1" id="KW-0812">Transmembrane</keyword>
<proteinExistence type="predicted"/>
<keyword evidence="3" id="KW-1185">Reference proteome</keyword>
<evidence type="ECO:0000313" key="2">
    <source>
        <dbReference type="EMBL" id="AAP98315.1"/>
    </source>
</evidence>
<feature type="transmembrane region" description="Helical" evidence="1">
    <location>
        <begin position="36"/>
        <end position="62"/>
    </location>
</feature>
<organism evidence="2 3">
    <name type="scientific">Chlamydia pneumoniae</name>
    <name type="common">Chlamydophila pneumoniae</name>
    <dbReference type="NCBI Taxonomy" id="83558"/>
    <lineage>
        <taxon>Bacteria</taxon>
        <taxon>Pseudomonadati</taxon>
        <taxon>Chlamydiota</taxon>
        <taxon>Chlamydiia</taxon>
        <taxon>Chlamydiales</taxon>
        <taxon>Chlamydiaceae</taxon>
        <taxon>Chlamydia/Chlamydophila group</taxon>
        <taxon>Chlamydia</taxon>
    </lineage>
</organism>
<feature type="transmembrane region" description="Helical" evidence="1">
    <location>
        <begin position="68"/>
        <end position="89"/>
    </location>
</feature>
<dbReference type="RefSeq" id="WP_010883015.1">
    <property type="nucleotide sequence ID" value="NC_005043.1"/>
</dbReference>
<evidence type="ECO:0000256" key="1">
    <source>
        <dbReference type="SAM" id="Phobius"/>
    </source>
</evidence>
<dbReference type="EMBL" id="AE009440">
    <property type="protein sequence ID" value="AAP98315.1"/>
    <property type="molecule type" value="Genomic_DNA"/>
</dbReference>
<name>A0ABM5LCI8_CHLPN</name>
<gene>
    <name evidence="2" type="ordered locus">CpB0384</name>
</gene>
<accession>A0ABM5LCI8</accession>
<evidence type="ECO:0000313" key="3">
    <source>
        <dbReference type="Proteomes" id="UP000000424"/>
    </source>
</evidence>
<sequence>MSSPVVTGTSSASPVEQTKLGEFLERLSGSGRCIKIAFAASTALLLLNTFVSGIVAIAMIFVATSVGAYFTVIGPLFLLSLILLAIMLISMYKITHPSQNTPISN</sequence>
<dbReference type="Proteomes" id="UP000000424">
    <property type="component" value="Chromosome"/>
</dbReference>
<evidence type="ECO:0008006" key="4">
    <source>
        <dbReference type="Google" id="ProtNLM"/>
    </source>
</evidence>
<keyword evidence="1" id="KW-1133">Transmembrane helix</keyword>